<comment type="similarity">
    <text evidence="1">Belongs to the ZPR1 family.</text>
</comment>
<dbReference type="Gene3D" id="2.60.120.1040">
    <property type="entry name" value="ZPR1, A/B domain"/>
    <property type="match status" value="2"/>
</dbReference>
<name>A0A9W8AQ70_9FUNG</name>
<dbReference type="InterPro" id="IPR056180">
    <property type="entry name" value="ZPR1_jr_dom"/>
</dbReference>
<feature type="region of interest" description="Disordered" evidence="5">
    <location>
        <begin position="335"/>
        <end position="364"/>
    </location>
</feature>
<dbReference type="FunFam" id="2.20.25.420:FF:000003">
    <property type="entry name" value="zinc finger protein ZPR1"/>
    <property type="match status" value="1"/>
</dbReference>
<feature type="domain" description="Zinc finger ZPR1-type" evidence="6">
    <location>
        <begin position="155"/>
        <end position="315"/>
    </location>
</feature>
<dbReference type="InterPro" id="IPR004457">
    <property type="entry name" value="Znf_ZPR1"/>
</dbReference>
<feature type="domain" description="Zinc finger ZPR1-type" evidence="6">
    <location>
        <begin position="1"/>
        <end position="89"/>
    </location>
</feature>
<dbReference type="PANTHER" id="PTHR10876">
    <property type="entry name" value="ZINC FINGER PROTEIN ZPR1"/>
    <property type="match status" value="1"/>
</dbReference>
<keyword evidence="2" id="KW-0479">Metal-binding</keyword>
<evidence type="ECO:0000259" key="6">
    <source>
        <dbReference type="SMART" id="SM00709"/>
    </source>
</evidence>
<feature type="compositionally biased region" description="Low complexity" evidence="5">
    <location>
        <begin position="125"/>
        <end position="140"/>
    </location>
</feature>
<dbReference type="NCBIfam" id="TIGR00310">
    <property type="entry name" value="ZPR1_znf"/>
    <property type="match status" value="1"/>
</dbReference>
<dbReference type="Pfam" id="PF03367">
    <property type="entry name" value="Zn_ribbon_ZPR1"/>
    <property type="match status" value="1"/>
</dbReference>
<comment type="caution">
    <text evidence="7">The sequence shown here is derived from an EMBL/GenBank/DDBJ whole genome shotgun (WGS) entry which is preliminary data.</text>
</comment>
<dbReference type="GO" id="GO:0005634">
    <property type="term" value="C:nucleus"/>
    <property type="evidence" value="ECO:0007669"/>
    <property type="project" value="TreeGrafter"/>
</dbReference>
<dbReference type="EMBL" id="JANBPY010000730">
    <property type="protein sequence ID" value="KAJ1964162.1"/>
    <property type="molecule type" value="Genomic_DNA"/>
</dbReference>
<reference evidence="7" key="1">
    <citation type="submission" date="2022-07" db="EMBL/GenBank/DDBJ databases">
        <title>Phylogenomic reconstructions and comparative analyses of Kickxellomycotina fungi.</title>
        <authorList>
            <person name="Reynolds N.K."/>
            <person name="Stajich J.E."/>
            <person name="Barry K."/>
            <person name="Grigoriev I.V."/>
            <person name="Crous P."/>
            <person name="Smith M.E."/>
        </authorList>
    </citation>
    <scope>NUCLEOTIDE SEQUENCE</scope>
    <source>
        <strain evidence="7">RSA 1196</strain>
    </source>
</reference>
<dbReference type="Gene3D" id="2.20.25.420">
    <property type="entry name" value="ZPR1, zinc finger domain"/>
    <property type="match status" value="1"/>
</dbReference>
<evidence type="ECO:0000256" key="1">
    <source>
        <dbReference type="ARBA" id="ARBA00008354"/>
    </source>
</evidence>
<sequence>LVKSDSASVRLEELDLEIPAKTGSLTTIEGLLGHIHDDLSAMQPVRKISEPEVYAKIQQILDTLQTYREGGIPFTVVVDDPAGNSYIENTQFPKEDPKLHSQRYPRTHEQNVALGLAHPDEAAPEESTTAAAQQSEAAPEQEPDVTPGEVLSFPANCSHCNAPSMTRMKMIDIPHFKEVIIMSTTCDSCGYKSNEVKSGGAVSPQGRKITLKIEDSEDLSRDILKSETCGLSIPEIDLELQPGTLGGRFTTVEGILSQVRDELYSKAPFMYGDSSSDNRRARLEAFLAKMDDVIQGRTPCTLVLDDPLANSHLQNIYAPDPDPNMTIEDYDRTWEQNEGLGLNDIDVDEQQPTANQDKPLAQDS</sequence>
<evidence type="ECO:0000256" key="5">
    <source>
        <dbReference type="SAM" id="MobiDB-lite"/>
    </source>
</evidence>
<feature type="non-terminal residue" evidence="7">
    <location>
        <position position="1"/>
    </location>
</feature>
<dbReference type="InterPro" id="IPR042452">
    <property type="entry name" value="ZPR1_Znf1/2"/>
</dbReference>
<evidence type="ECO:0000256" key="3">
    <source>
        <dbReference type="ARBA" id="ARBA00022771"/>
    </source>
</evidence>
<dbReference type="FunFam" id="2.60.120.1040:FF:000001">
    <property type="entry name" value="Zinc finger protein ZPR1"/>
    <property type="match status" value="1"/>
</dbReference>
<dbReference type="PANTHER" id="PTHR10876:SF0">
    <property type="entry name" value="ZINC FINGER PROTEIN ZPR1"/>
    <property type="match status" value="1"/>
</dbReference>
<evidence type="ECO:0000313" key="7">
    <source>
        <dbReference type="EMBL" id="KAJ1964162.1"/>
    </source>
</evidence>
<dbReference type="InterPro" id="IPR042451">
    <property type="entry name" value="ZPR1_A/B_dom"/>
</dbReference>
<evidence type="ECO:0000256" key="4">
    <source>
        <dbReference type="ARBA" id="ARBA00022833"/>
    </source>
</evidence>
<dbReference type="GO" id="GO:0008270">
    <property type="term" value="F:zinc ion binding"/>
    <property type="evidence" value="ECO:0007669"/>
    <property type="project" value="UniProtKB-KW"/>
</dbReference>
<dbReference type="AlphaFoldDB" id="A0A9W8AQ70"/>
<dbReference type="OrthoDB" id="308464at2759"/>
<dbReference type="Pfam" id="PF22794">
    <property type="entry name" value="jr-ZPR1"/>
    <property type="match status" value="2"/>
</dbReference>
<organism evidence="7 8">
    <name type="scientific">Dispira parvispora</name>
    <dbReference type="NCBI Taxonomy" id="1520584"/>
    <lineage>
        <taxon>Eukaryota</taxon>
        <taxon>Fungi</taxon>
        <taxon>Fungi incertae sedis</taxon>
        <taxon>Zoopagomycota</taxon>
        <taxon>Kickxellomycotina</taxon>
        <taxon>Dimargaritomycetes</taxon>
        <taxon>Dimargaritales</taxon>
        <taxon>Dimargaritaceae</taxon>
        <taxon>Dispira</taxon>
    </lineage>
</organism>
<protein>
    <submittedName>
        <fullName evidence="7">Nucleolar zinc-finger protein</fullName>
    </submittedName>
</protein>
<evidence type="ECO:0000256" key="2">
    <source>
        <dbReference type="ARBA" id="ARBA00022723"/>
    </source>
</evidence>
<dbReference type="SMART" id="SM00709">
    <property type="entry name" value="Zpr1"/>
    <property type="match status" value="2"/>
</dbReference>
<evidence type="ECO:0000313" key="8">
    <source>
        <dbReference type="Proteomes" id="UP001150925"/>
    </source>
</evidence>
<gene>
    <name evidence="7" type="primary">ZPR1_2</name>
    <name evidence="7" type="ORF">IWQ62_003010</name>
</gene>
<keyword evidence="8" id="KW-1185">Reference proteome</keyword>
<accession>A0A9W8AQ70</accession>
<keyword evidence="3 7" id="KW-0863">Zinc-finger</keyword>
<dbReference type="InterPro" id="IPR040141">
    <property type="entry name" value="ZPR1"/>
</dbReference>
<dbReference type="Proteomes" id="UP001150925">
    <property type="component" value="Unassembled WGS sequence"/>
</dbReference>
<feature type="region of interest" description="Disordered" evidence="5">
    <location>
        <begin position="121"/>
        <end position="151"/>
    </location>
</feature>
<keyword evidence="4" id="KW-0862">Zinc</keyword>
<proteinExistence type="inferred from homology"/>